<evidence type="ECO:0000256" key="1">
    <source>
        <dbReference type="SAM" id="SignalP"/>
    </source>
</evidence>
<proteinExistence type="predicted"/>
<keyword evidence="1" id="KW-0732">Signal</keyword>
<accession>A0A246GKA6</accession>
<feature type="chain" id="PRO_5012670418" evidence="1">
    <location>
        <begin position="19"/>
        <end position="263"/>
    </location>
</feature>
<feature type="signal peptide" evidence="1">
    <location>
        <begin position="1"/>
        <end position="18"/>
    </location>
</feature>
<dbReference type="RefSeq" id="WP_088391193.1">
    <property type="nucleotide sequence ID" value="NZ_MTCZ01000020.1"/>
</dbReference>
<dbReference type="Proteomes" id="UP000197768">
    <property type="component" value="Unassembled WGS sequence"/>
</dbReference>
<evidence type="ECO:0000313" key="3">
    <source>
        <dbReference type="Proteomes" id="UP000197768"/>
    </source>
</evidence>
<name>A0A246GKA6_9FLAO</name>
<gene>
    <name evidence="2" type="ORF">BWK59_03765</name>
</gene>
<sequence>MKKLLYTLLLLLTLFTSAQTYNIIPSLANSKSIEADEYIGEDNTGFLYFIKNNTLFKTKNAEKYQYKNISLGKITRVDLQNPLRILLFFENFNIVIALDNQLNEVQKLDFNNIDNTITLSAAGTSALNNYWIFNQNNQQLLRYNYTKNTTQPIGVTFEKPIKDYFCSYNEFLWIDTTNHLYQCNFFGKRTFITQIPEYDKIALDSEKNIIYQKNGTLFLYAIQTQKTYLIENIKNSIISFHYKNQNLAIFTAQEITNYKIILP</sequence>
<dbReference type="AlphaFoldDB" id="A0A246GKA6"/>
<evidence type="ECO:0000313" key="2">
    <source>
        <dbReference type="EMBL" id="OWP84741.1"/>
    </source>
</evidence>
<comment type="caution">
    <text evidence="2">The sequence shown here is derived from an EMBL/GenBank/DDBJ whole genome shotgun (WGS) entry which is preliminary data.</text>
</comment>
<organism evidence="2 3">
    <name type="scientific">Flavobacterium davisii</name>
    <dbReference type="NCBI Taxonomy" id="2906077"/>
    <lineage>
        <taxon>Bacteria</taxon>
        <taxon>Pseudomonadati</taxon>
        <taxon>Bacteroidota</taxon>
        <taxon>Flavobacteriia</taxon>
        <taxon>Flavobacteriales</taxon>
        <taxon>Flavobacteriaceae</taxon>
        <taxon>Flavobacterium</taxon>
    </lineage>
</organism>
<protein>
    <submittedName>
        <fullName evidence="2">Uncharacterized protein</fullName>
    </submittedName>
</protein>
<dbReference type="EMBL" id="MTCZ01000020">
    <property type="protein sequence ID" value="OWP84741.1"/>
    <property type="molecule type" value="Genomic_DNA"/>
</dbReference>
<reference evidence="2 3" key="1">
    <citation type="journal article" date="2017" name="Infect. Genet. Evol.">
        <title>Comparative genome analysis of fish pathogen Flavobacterium columnare reveals extensive sequence diversity within the species.</title>
        <authorList>
            <person name="Kayansamruaj P."/>
            <person name="Dong H.T."/>
            <person name="Hirono I."/>
            <person name="Kondo H."/>
            <person name="Senapin S."/>
            <person name="Rodkhum C."/>
        </authorList>
    </citation>
    <scope>NUCLEOTIDE SEQUENCE [LARGE SCALE GENOMIC DNA]</scope>
    <source>
        <strain evidence="2 3">1215</strain>
    </source>
</reference>